<proteinExistence type="inferred from homology"/>
<evidence type="ECO:0000256" key="5">
    <source>
        <dbReference type="SAM" id="MobiDB-lite"/>
    </source>
</evidence>
<evidence type="ECO:0000313" key="9">
    <source>
        <dbReference type="Proteomes" id="UP000031774"/>
    </source>
</evidence>
<dbReference type="InterPro" id="IPR013222">
    <property type="entry name" value="Glyco_hyd_98_carb-bd"/>
</dbReference>
<dbReference type="GO" id="GO:0046872">
    <property type="term" value="F:metal ion binding"/>
    <property type="evidence" value="ECO:0007669"/>
    <property type="project" value="UniProtKB-KW"/>
</dbReference>
<dbReference type="Gene3D" id="2.60.120.1060">
    <property type="entry name" value="NPCBM/NEW2 domain"/>
    <property type="match status" value="1"/>
</dbReference>
<dbReference type="Proteomes" id="UP000031774">
    <property type="component" value="Chromosome"/>
</dbReference>
<evidence type="ECO:0000256" key="2">
    <source>
        <dbReference type="ARBA" id="ARBA00022723"/>
    </source>
</evidence>
<dbReference type="InterPro" id="IPR024607">
    <property type="entry name" value="Sulfatase_CS"/>
</dbReference>
<evidence type="ECO:0000256" key="4">
    <source>
        <dbReference type="ARBA" id="ARBA00022837"/>
    </source>
</evidence>
<feature type="region of interest" description="Disordered" evidence="5">
    <location>
        <begin position="575"/>
        <end position="597"/>
    </location>
</feature>
<dbReference type="InterPro" id="IPR006311">
    <property type="entry name" value="TAT_signal"/>
</dbReference>
<dbReference type="SUPFAM" id="SSF53649">
    <property type="entry name" value="Alkaline phosphatase-like"/>
    <property type="match status" value="1"/>
</dbReference>
<comment type="similarity">
    <text evidence="1">Belongs to the sulfatase family.</text>
</comment>
<organism evidence="8 9">
    <name type="scientific">Streptomyces vietnamensis</name>
    <dbReference type="NCBI Taxonomy" id="362257"/>
    <lineage>
        <taxon>Bacteria</taxon>
        <taxon>Bacillati</taxon>
        <taxon>Actinomycetota</taxon>
        <taxon>Actinomycetes</taxon>
        <taxon>Kitasatosporales</taxon>
        <taxon>Streptomycetaceae</taxon>
        <taxon>Streptomyces</taxon>
    </lineage>
</organism>
<dbReference type="SMART" id="SM00776">
    <property type="entry name" value="NPCBM"/>
    <property type="match status" value="1"/>
</dbReference>
<dbReference type="InterPro" id="IPR018905">
    <property type="entry name" value="A-galactase_NEW3"/>
</dbReference>
<sequence length="746" mass="79110">MPSRRTFLAASTATLGLTAVTATTAGSAQAVPAVTVPDTADGSGARLPNIVVVLADDLGYGELGAYGQKLITTPRLDRLATEGLRFTDAYSTAAVCAPSRCSLLTGLHTGHSTVRANPSSGGQGSLTATDTTFAQVLRARGYRTAVIGKWGFGPEAAGQDSHPAARGFEEFYGYIDHSHAHQYYPEYLWHNAVKEPIPANAGGAKAVYAPDLLEQHALEFIDTHAAEPFLLLLTPNVPHAPSDIPDTSAYADRSWTAADKGHAAQVSYFDSLVGKVVDRLRALGLEQDTVVLVTSDNGPHEEGGVNPDLFDANGPLRGYKRNLYEGGVRVPLIAWGPGRVQQGTSNRPTPLTDVLPTLAELGGAPAPTDVDGLSAAPLLAGSPDSARHGHLYWFRDELGVTSRANAQDNKRATWLAEAVRRENWKAVRFAPERDHNLPDDKWQVELYDLETDLGETRNVLDKNPSKAAELVALMRSSWKDTYPRTPFGTRLTLPRLAVPGQAFTVTATLDNGSARPWTTAALGLRAPAGWTVTSASPTTAEELAVGARLTASWQVTPPVDAAPATTWELTAEGTARTPAGPVHYPATGTVPTPPPAPKRDSYLSDLTWISATNGWGPVELDTSNGKSAAGDGPLISFGGTTYPKGLGVHAPSDIAYHLGGAAVRFTSLVGIDDFSAKQSTLGATRAKVYGDDRLLLTTPTLTAATGPVQIDLDVRGVRVLRLVVEDANNRTSFDHTSWALARVTVS</sequence>
<dbReference type="PROSITE" id="PS51318">
    <property type="entry name" value="TAT"/>
    <property type="match status" value="1"/>
</dbReference>
<dbReference type="InterPro" id="IPR038637">
    <property type="entry name" value="NPCBM_sf"/>
</dbReference>
<dbReference type="SUPFAM" id="SSF49785">
    <property type="entry name" value="Galactose-binding domain-like"/>
    <property type="match status" value="1"/>
</dbReference>
<dbReference type="EMBL" id="CP010407">
    <property type="protein sequence ID" value="AJF68301.1"/>
    <property type="molecule type" value="Genomic_DNA"/>
</dbReference>
<protein>
    <submittedName>
        <fullName evidence="8">Tat pathway signal sequence domain protein</fullName>
    </submittedName>
</protein>
<dbReference type="STRING" id="362257.SVTN_32040"/>
<keyword evidence="4" id="KW-0106">Calcium</keyword>
<reference evidence="8 9" key="1">
    <citation type="submission" date="2014-12" db="EMBL/GenBank/DDBJ databases">
        <title>Complete genome sequence of Streptomyces vietnamensis strain GIMV4.0001, a genetic manipulable producer of the benzoisochromanequinone antibiotic granaticin.</title>
        <authorList>
            <person name="Deng M.R."/>
            <person name="Guo J."/>
            <person name="Ma L.Y."/>
            <person name="Feng G.D."/>
            <person name="Mo C.Y."/>
            <person name="Zhu H.H."/>
        </authorList>
    </citation>
    <scope>NUCLEOTIDE SEQUENCE [LARGE SCALE GENOMIC DNA]</scope>
    <source>
        <strain evidence="9">GIMV4.0001</strain>
    </source>
</reference>
<dbReference type="GO" id="GO:0004065">
    <property type="term" value="F:arylsulfatase activity"/>
    <property type="evidence" value="ECO:0007669"/>
    <property type="project" value="TreeGrafter"/>
</dbReference>
<dbReference type="InterPro" id="IPR000917">
    <property type="entry name" value="Sulfatase_N"/>
</dbReference>
<dbReference type="AlphaFoldDB" id="A0A0B5I6U4"/>
<dbReference type="Gene3D" id="3.40.720.10">
    <property type="entry name" value="Alkaline Phosphatase, subunit A"/>
    <property type="match status" value="1"/>
</dbReference>
<dbReference type="KEGG" id="svt:SVTN_32040"/>
<dbReference type="Pfam" id="PF00884">
    <property type="entry name" value="Sulfatase"/>
    <property type="match status" value="1"/>
</dbReference>
<name>A0A0B5I6U4_9ACTN</name>
<evidence type="ECO:0000259" key="7">
    <source>
        <dbReference type="SMART" id="SM00776"/>
    </source>
</evidence>
<feature type="signal peptide" evidence="6">
    <location>
        <begin position="1"/>
        <end position="30"/>
    </location>
</feature>
<dbReference type="CDD" id="cd16145">
    <property type="entry name" value="ARS_like"/>
    <property type="match status" value="1"/>
</dbReference>
<gene>
    <name evidence="8" type="ORF">SVTN_32040</name>
</gene>
<feature type="domain" description="Glycosyl hydrolase family 98 putative carbohydrate-binding module" evidence="7">
    <location>
        <begin position="597"/>
        <end position="745"/>
    </location>
</feature>
<evidence type="ECO:0000313" key="8">
    <source>
        <dbReference type="EMBL" id="AJF68301.1"/>
    </source>
</evidence>
<dbReference type="InterPro" id="IPR050738">
    <property type="entry name" value="Sulfatase"/>
</dbReference>
<keyword evidence="9" id="KW-1185">Reference proteome</keyword>
<feature type="chain" id="PRO_5002116710" evidence="6">
    <location>
        <begin position="31"/>
        <end position="746"/>
    </location>
</feature>
<dbReference type="Gene3D" id="3.30.1120.10">
    <property type="match status" value="1"/>
</dbReference>
<dbReference type="InterPro" id="IPR017850">
    <property type="entry name" value="Alkaline_phosphatase_core_sf"/>
</dbReference>
<keyword evidence="3" id="KW-0378">Hydrolase</keyword>
<evidence type="ECO:0000256" key="3">
    <source>
        <dbReference type="ARBA" id="ARBA00022801"/>
    </source>
</evidence>
<dbReference type="PROSITE" id="PS00523">
    <property type="entry name" value="SULFATASE_1"/>
    <property type="match status" value="1"/>
</dbReference>
<dbReference type="PANTHER" id="PTHR42693:SF53">
    <property type="entry name" value="ENDO-4-O-SULFATASE"/>
    <property type="match status" value="1"/>
</dbReference>
<evidence type="ECO:0000256" key="1">
    <source>
        <dbReference type="ARBA" id="ARBA00008779"/>
    </source>
</evidence>
<dbReference type="PANTHER" id="PTHR42693">
    <property type="entry name" value="ARYLSULFATASE FAMILY MEMBER"/>
    <property type="match status" value="1"/>
</dbReference>
<accession>A0A0B5I6U4</accession>
<dbReference type="Pfam" id="PF08305">
    <property type="entry name" value="NPCBM"/>
    <property type="match status" value="1"/>
</dbReference>
<dbReference type="HOGENOM" id="CLU_023623_0_0_11"/>
<evidence type="ECO:0000256" key="6">
    <source>
        <dbReference type="SAM" id="SignalP"/>
    </source>
</evidence>
<dbReference type="InterPro" id="IPR008979">
    <property type="entry name" value="Galactose-bd-like_sf"/>
</dbReference>
<dbReference type="Pfam" id="PF10633">
    <property type="entry name" value="NPCBM_assoc"/>
    <property type="match status" value="1"/>
</dbReference>
<keyword evidence="6" id="KW-0732">Signal</keyword>
<dbReference type="RefSeq" id="WP_041132225.1">
    <property type="nucleotide sequence ID" value="NZ_CP010407.1"/>
</dbReference>
<keyword evidence="2" id="KW-0479">Metal-binding</keyword>